<evidence type="ECO:0000313" key="4">
    <source>
        <dbReference type="EMBL" id="KAB1443173.1"/>
    </source>
</evidence>
<keyword evidence="5" id="KW-1185">Reference proteome</keyword>
<name>A0A6N6N5K8_9BACT</name>
<dbReference type="PANTHER" id="PTHR43877:SF1">
    <property type="entry name" value="ACETYLTRANSFERASE"/>
    <property type="match status" value="1"/>
</dbReference>
<gene>
    <name evidence="4" type="ORF">F8A88_02600</name>
</gene>
<proteinExistence type="predicted"/>
<comment type="caution">
    <text evidence="4">The sequence shown here is derived from an EMBL/GenBank/DDBJ whole genome shotgun (WGS) entry which is preliminary data.</text>
</comment>
<dbReference type="PANTHER" id="PTHR43877">
    <property type="entry name" value="AMINOALKYLPHOSPHONATE N-ACETYLTRANSFERASE-RELATED-RELATED"/>
    <property type="match status" value="1"/>
</dbReference>
<keyword evidence="2" id="KW-0012">Acyltransferase</keyword>
<dbReference type="InterPro" id="IPR050832">
    <property type="entry name" value="Bact_Acetyltransf"/>
</dbReference>
<reference evidence="4 5" key="1">
    <citation type="journal article" date="2017" name="Int. J. Syst. Evol. Microbiol.">
        <title>Desulfovibrio senegalensis sp. nov., a mesophilic sulfate reducer isolated from marine sediment.</title>
        <authorList>
            <person name="Thioye A."/>
            <person name="Gam Z.B.A."/>
            <person name="Mbengue M."/>
            <person name="Cayol J.L."/>
            <person name="Joseph-Bartoli M."/>
            <person name="Toure-Kane C."/>
            <person name="Labat M."/>
        </authorList>
    </citation>
    <scope>NUCLEOTIDE SEQUENCE [LARGE SCALE GENOMIC DNA]</scope>
    <source>
        <strain evidence="4 5">DSM 101509</strain>
    </source>
</reference>
<dbReference type="EMBL" id="WAIE01000001">
    <property type="protein sequence ID" value="KAB1443173.1"/>
    <property type="molecule type" value="Genomic_DNA"/>
</dbReference>
<dbReference type="Proteomes" id="UP000438699">
    <property type="component" value="Unassembled WGS sequence"/>
</dbReference>
<accession>A0A6N6N5K8</accession>
<dbReference type="PROSITE" id="PS51186">
    <property type="entry name" value="GNAT"/>
    <property type="match status" value="1"/>
</dbReference>
<dbReference type="Gene3D" id="3.40.630.30">
    <property type="match status" value="1"/>
</dbReference>
<dbReference type="AlphaFoldDB" id="A0A6N6N5K8"/>
<dbReference type="GO" id="GO:0016747">
    <property type="term" value="F:acyltransferase activity, transferring groups other than amino-acyl groups"/>
    <property type="evidence" value="ECO:0007669"/>
    <property type="project" value="InterPro"/>
</dbReference>
<evidence type="ECO:0000256" key="2">
    <source>
        <dbReference type="ARBA" id="ARBA00023315"/>
    </source>
</evidence>
<dbReference type="InterPro" id="IPR016181">
    <property type="entry name" value="Acyl_CoA_acyltransferase"/>
</dbReference>
<dbReference type="RefSeq" id="WP_151149505.1">
    <property type="nucleotide sequence ID" value="NZ_WAIE01000001.1"/>
</dbReference>
<sequence length="156" mass="16940">MPDAVSISVRPAVQGDVGSLADLLEVLFSVEEDFSIDRNRQERGLQMMLDNGMARVLVAADSDGTVVGMCSGQLVVSTAEGGLAVLVEDVVVSRDWRGKGIGSRLMRGIMCWARDNQARRLQLLADRNNGPAFGFYASLGWEATQLVCLRNRIQPS</sequence>
<protein>
    <submittedName>
        <fullName evidence="4">GNAT family N-acetyltransferase</fullName>
    </submittedName>
</protein>
<keyword evidence="1 4" id="KW-0808">Transferase</keyword>
<dbReference type="OrthoDB" id="9805924at2"/>
<dbReference type="Pfam" id="PF00583">
    <property type="entry name" value="Acetyltransf_1"/>
    <property type="match status" value="1"/>
</dbReference>
<dbReference type="SUPFAM" id="SSF55729">
    <property type="entry name" value="Acyl-CoA N-acyltransferases (Nat)"/>
    <property type="match status" value="1"/>
</dbReference>
<organism evidence="4 5">
    <name type="scientific">Pseudodesulfovibrio senegalensis</name>
    <dbReference type="NCBI Taxonomy" id="1721087"/>
    <lineage>
        <taxon>Bacteria</taxon>
        <taxon>Pseudomonadati</taxon>
        <taxon>Thermodesulfobacteriota</taxon>
        <taxon>Desulfovibrionia</taxon>
        <taxon>Desulfovibrionales</taxon>
        <taxon>Desulfovibrionaceae</taxon>
    </lineage>
</organism>
<evidence type="ECO:0000313" key="5">
    <source>
        <dbReference type="Proteomes" id="UP000438699"/>
    </source>
</evidence>
<feature type="domain" description="N-acetyltransferase" evidence="3">
    <location>
        <begin position="7"/>
        <end position="156"/>
    </location>
</feature>
<dbReference type="CDD" id="cd04301">
    <property type="entry name" value="NAT_SF"/>
    <property type="match status" value="1"/>
</dbReference>
<evidence type="ECO:0000259" key="3">
    <source>
        <dbReference type="PROSITE" id="PS51186"/>
    </source>
</evidence>
<evidence type="ECO:0000256" key="1">
    <source>
        <dbReference type="ARBA" id="ARBA00022679"/>
    </source>
</evidence>
<dbReference type="InterPro" id="IPR000182">
    <property type="entry name" value="GNAT_dom"/>
</dbReference>